<evidence type="ECO:0000313" key="1">
    <source>
        <dbReference type="EMBL" id="AEI92480.1"/>
    </source>
</evidence>
<accession>F7ZIG1</accession>
<dbReference type="RefSeq" id="WP_013960421.1">
    <property type="nucleotide sequence ID" value="NC_015730.1"/>
</dbReference>
<dbReference type="AlphaFoldDB" id="F7ZIG1"/>
<name>F7ZIG1_ROSLO</name>
<keyword evidence="2" id="KW-1185">Reference proteome</keyword>
<dbReference type="OrthoDB" id="9898812at2"/>
<dbReference type="KEGG" id="rli:RLO149_c004520"/>
<dbReference type="HOGENOM" id="CLU_2510621_0_0_5"/>
<protein>
    <recommendedName>
        <fullName evidence="3">Lipoprotein</fullName>
    </recommendedName>
</protein>
<proteinExistence type="predicted"/>
<evidence type="ECO:0008006" key="3">
    <source>
        <dbReference type="Google" id="ProtNLM"/>
    </source>
</evidence>
<gene>
    <name evidence="1" type="ordered locus">RLO149_c004520</name>
</gene>
<dbReference type="PROSITE" id="PS51257">
    <property type="entry name" value="PROKAR_LIPOPROTEIN"/>
    <property type="match status" value="1"/>
</dbReference>
<dbReference type="Proteomes" id="UP000001353">
    <property type="component" value="Chromosome"/>
</dbReference>
<dbReference type="EMBL" id="CP002623">
    <property type="protein sequence ID" value="AEI92480.1"/>
    <property type="molecule type" value="Genomic_DNA"/>
</dbReference>
<sequence>MQAWKWVLVAAVVLAGCAEVIEEKYGSIVVDGQTYELRSRVMDGRNGTYTHTSVIVRNVPQTCLPESPGDCRAAVKNALNNNGRR</sequence>
<reference evidence="1 2" key="1">
    <citation type="journal article" date="2011" name="BMC Genomics">
        <title>Comparative genome analysis and genome-guided physiological analysis of Roseobacter litoralis.</title>
        <authorList>
            <person name="Kalhoefer D."/>
            <person name="Thole S."/>
            <person name="Voget S."/>
            <person name="Lehmann R."/>
            <person name="Liesegang H."/>
            <person name="Wollher A."/>
            <person name="Daniel R."/>
            <person name="Simon M."/>
            <person name="Brinkhoff T."/>
        </authorList>
    </citation>
    <scope>NUCLEOTIDE SEQUENCE [LARGE SCALE GENOMIC DNA]</scope>
    <source>
        <strain evidence="2">ATCC 49566 / DSM 6996 / JCM 21268 / NBRC 15278 / OCh 149</strain>
    </source>
</reference>
<organism evidence="1 2">
    <name type="scientific">Roseobacter litoralis (strain ATCC 49566 / DSM 6996 / JCM 21268 / NBRC 15278 / OCh 149)</name>
    <dbReference type="NCBI Taxonomy" id="391595"/>
    <lineage>
        <taxon>Bacteria</taxon>
        <taxon>Pseudomonadati</taxon>
        <taxon>Pseudomonadota</taxon>
        <taxon>Alphaproteobacteria</taxon>
        <taxon>Rhodobacterales</taxon>
        <taxon>Roseobacteraceae</taxon>
        <taxon>Roseobacter</taxon>
    </lineage>
</organism>
<dbReference type="STRING" id="391595.RLO149_c004520"/>
<evidence type="ECO:0000313" key="2">
    <source>
        <dbReference type="Proteomes" id="UP000001353"/>
    </source>
</evidence>